<evidence type="ECO:0000256" key="4">
    <source>
        <dbReference type="ARBA" id="ARBA00022989"/>
    </source>
</evidence>
<comment type="subcellular location">
    <subcellularLocation>
        <location evidence="1">Cell membrane</location>
        <topology evidence="1">Multi-pass membrane protein</topology>
    </subcellularLocation>
</comment>
<evidence type="ECO:0000256" key="5">
    <source>
        <dbReference type="ARBA" id="ARBA00023136"/>
    </source>
</evidence>
<dbReference type="GO" id="GO:0022857">
    <property type="term" value="F:transmembrane transporter activity"/>
    <property type="evidence" value="ECO:0007669"/>
    <property type="project" value="TreeGrafter"/>
</dbReference>
<proteinExistence type="inferred from homology"/>
<evidence type="ECO:0000256" key="2">
    <source>
        <dbReference type="ARBA" id="ARBA00022475"/>
    </source>
</evidence>
<feature type="transmembrane region" description="Helical" evidence="7">
    <location>
        <begin position="14"/>
        <end position="44"/>
    </location>
</feature>
<protein>
    <recommendedName>
        <fullName evidence="8">ABC3 transporter permease C-terminal domain-containing protein</fullName>
    </recommendedName>
</protein>
<feature type="domain" description="ABC3 transporter permease C-terminal" evidence="8">
    <location>
        <begin position="1"/>
        <end position="86"/>
    </location>
</feature>
<dbReference type="GO" id="GO:0005886">
    <property type="term" value="C:plasma membrane"/>
    <property type="evidence" value="ECO:0007669"/>
    <property type="project" value="UniProtKB-SubCell"/>
</dbReference>
<dbReference type="Pfam" id="PF02687">
    <property type="entry name" value="FtsX"/>
    <property type="match status" value="1"/>
</dbReference>
<organism evidence="9">
    <name type="scientific">marine sediment metagenome</name>
    <dbReference type="NCBI Taxonomy" id="412755"/>
    <lineage>
        <taxon>unclassified sequences</taxon>
        <taxon>metagenomes</taxon>
        <taxon>ecological metagenomes</taxon>
    </lineage>
</organism>
<dbReference type="AlphaFoldDB" id="X0YQ83"/>
<comment type="similarity">
    <text evidence="6">Belongs to the ABC-4 integral membrane protein family.</text>
</comment>
<sequence length="93" mass="9648">IGVLRALGLRSGQIFTVFLAKTLLTGLVGACIGYAAGLAVALAWSPTLSPAEFFDPLLPVMLLLLAPVLSCLAGWVPAMSAARQDPAVILQEE</sequence>
<dbReference type="InterPro" id="IPR050250">
    <property type="entry name" value="Macrolide_Exporter_MacB"/>
</dbReference>
<dbReference type="PANTHER" id="PTHR30572:SF4">
    <property type="entry name" value="ABC TRANSPORTER PERMEASE YTRF"/>
    <property type="match status" value="1"/>
</dbReference>
<dbReference type="EMBL" id="BARS01054648">
    <property type="protein sequence ID" value="GAG50593.1"/>
    <property type="molecule type" value="Genomic_DNA"/>
</dbReference>
<name>X0YQ83_9ZZZZ</name>
<keyword evidence="5 7" id="KW-0472">Membrane</keyword>
<accession>X0YQ83</accession>
<gene>
    <name evidence="9" type="ORF">S01H1_80859</name>
</gene>
<reference evidence="9" key="1">
    <citation type="journal article" date="2014" name="Front. Microbiol.">
        <title>High frequency of phylogenetically diverse reductive dehalogenase-homologous genes in deep subseafloor sedimentary metagenomes.</title>
        <authorList>
            <person name="Kawai M."/>
            <person name="Futagami T."/>
            <person name="Toyoda A."/>
            <person name="Takaki Y."/>
            <person name="Nishi S."/>
            <person name="Hori S."/>
            <person name="Arai W."/>
            <person name="Tsubouchi T."/>
            <person name="Morono Y."/>
            <person name="Uchiyama I."/>
            <person name="Ito T."/>
            <person name="Fujiyama A."/>
            <person name="Inagaki F."/>
            <person name="Takami H."/>
        </authorList>
    </citation>
    <scope>NUCLEOTIDE SEQUENCE</scope>
    <source>
        <strain evidence="9">Expedition CK06-06</strain>
    </source>
</reference>
<feature type="non-terminal residue" evidence="9">
    <location>
        <position position="1"/>
    </location>
</feature>
<keyword evidence="3 7" id="KW-0812">Transmembrane</keyword>
<evidence type="ECO:0000259" key="8">
    <source>
        <dbReference type="Pfam" id="PF02687"/>
    </source>
</evidence>
<keyword evidence="4 7" id="KW-1133">Transmembrane helix</keyword>
<dbReference type="PANTHER" id="PTHR30572">
    <property type="entry name" value="MEMBRANE COMPONENT OF TRANSPORTER-RELATED"/>
    <property type="match status" value="1"/>
</dbReference>
<keyword evidence="2" id="KW-1003">Cell membrane</keyword>
<evidence type="ECO:0000313" key="9">
    <source>
        <dbReference type="EMBL" id="GAG50593.1"/>
    </source>
</evidence>
<evidence type="ECO:0000256" key="1">
    <source>
        <dbReference type="ARBA" id="ARBA00004651"/>
    </source>
</evidence>
<evidence type="ECO:0000256" key="6">
    <source>
        <dbReference type="ARBA" id="ARBA00038076"/>
    </source>
</evidence>
<evidence type="ECO:0000256" key="3">
    <source>
        <dbReference type="ARBA" id="ARBA00022692"/>
    </source>
</evidence>
<dbReference type="InterPro" id="IPR003838">
    <property type="entry name" value="ABC3_permease_C"/>
</dbReference>
<evidence type="ECO:0000256" key="7">
    <source>
        <dbReference type="SAM" id="Phobius"/>
    </source>
</evidence>
<comment type="caution">
    <text evidence="9">The sequence shown here is derived from an EMBL/GenBank/DDBJ whole genome shotgun (WGS) entry which is preliminary data.</text>
</comment>
<feature type="transmembrane region" description="Helical" evidence="7">
    <location>
        <begin position="56"/>
        <end position="76"/>
    </location>
</feature>